<evidence type="ECO:0000256" key="1">
    <source>
        <dbReference type="SAM" id="MobiDB-lite"/>
    </source>
</evidence>
<sequence length="127" mass="13982">MFSFEENPKFCLSSLSQEQEASPPSTHSLCHSRSHHLSCLPTPANYRNDPPTPSKPSPTTSDTTFIERPPHHHVHDQSPPSNPFSTSPSRNCTSLLLFIATEGAVGLPSYTIVEVYHRTIGSEPSSR</sequence>
<feature type="compositionally biased region" description="Polar residues" evidence="1">
    <location>
        <begin position="13"/>
        <end position="26"/>
    </location>
</feature>
<evidence type="ECO:0000313" key="3">
    <source>
        <dbReference type="Proteomes" id="UP001374535"/>
    </source>
</evidence>
<gene>
    <name evidence="2" type="ORF">V8G54_004554</name>
</gene>
<dbReference type="Proteomes" id="UP001374535">
    <property type="component" value="Chromosome 1"/>
</dbReference>
<name>A0AAQ3PCJ7_VIGMU</name>
<evidence type="ECO:0000313" key="2">
    <source>
        <dbReference type="EMBL" id="WVZ26010.1"/>
    </source>
</evidence>
<keyword evidence="3" id="KW-1185">Reference proteome</keyword>
<reference evidence="2 3" key="1">
    <citation type="journal article" date="2023" name="Life. Sci Alliance">
        <title>Evolutionary insights into 3D genome organization and epigenetic landscape of Vigna mungo.</title>
        <authorList>
            <person name="Junaid A."/>
            <person name="Singh B."/>
            <person name="Bhatia S."/>
        </authorList>
    </citation>
    <scope>NUCLEOTIDE SEQUENCE [LARGE SCALE GENOMIC DNA]</scope>
    <source>
        <strain evidence="2">Urdbean</strain>
    </source>
</reference>
<feature type="non-terminal residue" evidence="2">
    <location>
        <position position="1"/>
    </location>
</feature>
<dbReference type="AlphaFoldDB" id="A0AAQ3PCJ7"/>
<dbReference type="EMBL" id="CP144700">
    <property type="protein sequence ID" value="WVZ26010.1"/>
    <property type="molecule type" value="Genomic_DNA"/>
</dbReference>
<accession>A0AAQ3PCJ7</accession>
<feature type="region of interest" description="Disordered" evidence="1">
    <location>
        <begin position="13"/>
        <end position="88"/>
    </location>
</feature>
<protein>
    <submittedName>
        <fullName evidence="2">Uncharacterized protein</fullName>
    </submittedName>
</protein>
<organism evidence="2 3">
    <name type="scientific">Vigna mungo</name>
    <name type="common">Black gram</name>
    <name type="synonym">Phaseolus mungo</name>
    <dbReference type="NCBI Taxonomy" id="3915"/>
    <lineage>
        <taxon>Eukaryota</taxon>
        <taxon>Viridiplantae</taxon>
        <taxon>Streptophyta</taxon>
        <taxon>Embryophyta</taxon>
        <taxon>Tracheophyta</taxon>
        <taxon>Spermatophyta</taxon>
        <taxon>Magnoliopsida</taxon>
        <taxon>eudicotyledons</taxon>
        <taxon>Gunneridae</taxon>
        <taxon>Pentapetalae</taxon>
        <taxon>rosids</taxon>
        <taxon>fabids</taxon>
        <taxon>Fabales</taxon>
        <taxon>Fabaceae</taxon>
        <taxon>Papilionoideae</taxon>
        <taxon>50 kb inversion clade</taxon>
        <taxon>NPAAA clade</taxon>
        <taxon>indigoferoid/millettioid clade</taxon>
        <taxon>Phaseoleae</taxon>
        <taxon>Vigna</taxon>
    </lineage>
</organism>
<proteinExistence type="predicted"/>